<dbReference type="Gene3D" id="1.10.620.20">
    <property type="entry name" value="Ribonucleotide Reductase, subunit A"/>
    <property type="match status" value="1"/>
</dbReference>
<evidence type="ECO:0000256" key="7">
    <source>
        <dbReference type="ARBA" id="ARBA00023002"/>
    </source>
</evidence>
<dbReference type="InterPro" id="IPR012348">
    <property type="entry name" value="RNR-like"/>
</dbReference>
<dbReference type="GO" id="GO:0046872">
    <property type="term" value="F:metal ion binding"/>
    <property type="evidence" value="ECO:0007669"/>
    <property type="project" value="UniProtKB-KW"/>
</dbReference>
<dbReference type="CDD" id="cd01050">
    <property type="entry name" value="Acyl_ACP_Desat"/>
    <property type="match status" value="1"/>
</dbReference>
<dbReference type="GO" id="GO:0005829">
    <property type="term" value="C:cytosol"/>
    <property type="evidence" value="ECO:0007669"/>
    <property type="project" value="TreeGrafter"/>
</dbReference>
<gene>
    <name evidence="11" type="ORF">UFOPK3376_02567</name>
</gene>
<evidence type="ECO:0000256" key="8">
    <source>
        <dbReference type="ARBA" id="ARBA00023004"/>
    </source>
</evidence>
<evidence type="ECO:0000256" key="5">
    <source>
        <dbReference type="ARBA" id="ARBA00022723"/>
    </source>
</evidence>
<evidence type="ECO:0000256" key="2">
    <source>
        <dbReference type="ARBA" id="ARBA00008749"/>
    </source>
</evidence>
<dbReference type="GO" id="GO:0006633">
    <property type="term" value="P:fatty acid biosynthetic process"/>
    <property type="evidence" value="ECO:0007669"/>
    <property type="project" value="UniProtKB-KW"/>
</dbReference>
<evidence type="ECO:0000256" key="9">
    <source>
        <dbReference type="ARBA" id="ARBA00023098"/>
    </source>
</evidence>
<comment type="similarity">
    <text evidence="2">Belongs to the fatty acid desaturase type 2 family.</text>
</comment>
<dbReference type="Pfam" id="PF03405">
    <property type="entry name" value="FA_desaturase_2"/>
    <property type="match status" value="1"/>
</dbReference>
<sequence length="320" mass="35708">MIYLPVGRLVAVTPQTFLAELEPVAGQLLDRHLATTKEWFPHELVPYGRGRDFERGYEWAPADCDIDGAELPEAVRSALFVNLLTEDNLPYYFRDIERMFSMDGAFGTWNRRWTAEEGRHSIVIRDYLTATRAVDPVQLERARMSQVSGGEVPTPSSPLLGVIYVTLQELATRIAHRNTGKLIGDRSGYEVMARVASDENLHYLFYRDLATAAIELDPSAMMIATEEVVRTFAMPGTGIPGFDRHSAAIARAGIYDATILHEQVLVPVILNHWRMDHLQGLSAAGEQAREALLKRIDRLGQLAKNLAARAARRQLSPANG</sequence>
<accession>A0A6J7F7K5</accession>
<comment type="subunit">
    <text evidence="3">Homodimer.</text>
</comment>
<evidence type="ECO:0000256" key="4">
    <source>
        <dbReference type="ARBA" id="ARBA00022516"/>
    </source>
</evidence>
<dbReference type="PIRSF" id="PIRSF000346">
    <property type="entry name" value="Dlt9_acylACP_des"/>
    <property type="match status" value="1"/>
</dbReference>
<keyword evidence="6" id="KW-0276">Fatty acid metabolism</keyword>
<dbReference type="EMBL" id="CAFBLP010000087">
    <property type="protein sequence ID" value="CAB4888149.1"/>
    <property type="molecule type" value="Genomic_DNA"/>
</dbReference>
<evidence type="ECO:0000256" key="3">
    <source>
        <dbReference type="ARBA" id="ARBA00011738"/>
    </source>
</evidence>
<dbReference type="InterPro" id="IPR005067">
    <property type="entry name" value="Fatty_acid_desaturase-2"/>
</dbReference>
<dbReference type="InterPro" id="IPR009078">
    <property type="entry name" value="Ferritin-like_SF"/>
</dbReference>
<dbReference type="PANTHER" id="PTHR31155">
    <property type="entry name" value="ACYL- ACYL-CARRIER-PROTEIN DESATURASE-RELATED"/>
    <property type="match status" value="1"/>
</dbReference>
<keyword evidence="10" id="KW-0275">Fatty acid biosynthesis</keyword>
<keyword evidence="8" id="KW-0408">Iron</keyword>
<keyword evidence="7" id="KW-0560">Oxidoreductase</keyword>
<dbReference type="AlphaFoldDB" id="A0A6J7F7K5"/>
<protein>
    <submittedName>
        <fullName evidence="11">Unannotated protein</fullName>
    </submittedName>
</protein>
<keyword evidence="5" id="KW-0479">Metal-binding</keyword>
<dbReference type="PANTHER" id="PTHR31155:SF9">
    <property type="entry name" value="STEAROYL-[ACYL-CARRIER-PROTEIN] 9-DESATURASE 7, CHLOROPLASTIC"/>
    <property type="match status" value="1"/>
</dbReference>
<dbReference type="SUPFAM" id="SSF47240">
    <property type="entry name" value="Ferritin-like"/>
    <property type="match status" value="1"/>
</dbReference>
<evidence type="ECO:0000313" key="11">
    <source>
        <dbReference type="EMBL" id="CAB4888149.1"/>
    </source>
</evidence>
<evidence type="ECO:0000256" key="6">
    <source>
        <dbReference type="ARBA" id="ARBA00022832"/>
    </source>
</evidence>
<evidence type="ECO:0000256" key="10">
    <source>
        <dbReference type="ARBA" id="ARBA00023160"/>
    </source>
</evidence>
<name>A0A6J7F7K5_9ZZZZ</name>
<comment type="cofactor">
    <cofactor evidence="1">
        <name>Fe(2+)</name>
        <dbReference type="ChEBI" id="CHEBI:29033"/>
    </cofactor>
</comment>
<proteinExistence type="inferred from homology"/>
<reference evidence="11" key="1">
    <citation type="submission" date="2020-05" db="EMBL/GenBank/DDBJ databases">
        <authorList>
            <person name="Chiriac C."/>
            <person name="Salcher M."/>
            <person name="Ghai R."/>
            <person name="Kavagutti S V."/>
        </authorList>
    </citation>
    <scope>NUCLEOTIDE SEQUENCE</scope>
</reference>
<keyword evidence="9" id="KW-0443">Lipid metabolism</keyword>
<keyword evidence="4" id="KW-0444">Lipid biosynthesis</keyword>
<dbReference type="GO" id="GO:0045300">
    <property type="term" value="F:stearoyl-[ACP] desaturase activity"/>
    <property type="evidence" value="ECO:0007669"/>
    <property type="project" value="InterPro"/>
</dbReference>
<organism evidence="11">
    <name type="scientific">freshwater metagenome</name>
    <dbReference type="NCBI Taxonomy" id="449393"/>
    <lineage>
        <taxon>unclassified sequences</taxon>
        <taxon>metagenomes</taxon>
        <taxon>ecological metagenomes</taxon>
    </lineage>
</organism>
<evidence type="ECO:0000256" key="1">
    <source>
        <dbReference type="ARBA" id="ARBA00001954"/>
    </source>
</evidence>